<name>A0A9N8JT32_9PEZI</name>
<gene>
    <name evidence="2" type="ORF">AWRI4233_LOCUS3030</name>
</gene>
<feature type="region of interest" description="Disordered" evidence="1">
    <location>
        <begin position="57"/>
        <end position="146"/>
    </location>
</feature>
<proteinExistence type="predicted"/>
<feature type="non-terminal residue" evidence="2">
    <location>
        <position position="1"/>
    </location>
</feature>
<sequence length="338" mass="37170">RHQRSHKRGAYACVAPGCKCTFLNPALLERHKRHESCFAFELPEIYLFRCPSRPELSRSASATPVTPSDDGNVSNSPTAAHVDFASSPEDTFSPTSLSPPSQYLQVPGRNDFINRHGGGHSHRPMARSGTSSPAIMQSTHNDSTPSFLSGFSNPALECPSHYTFHDYVAAIGSATELDPWAENSHTTQEHQPMLHHAVSLDDINSISNIPQTQLFPPFSSQHVEPRYSGPMPSEIDAHTYFHASPSMATEHNHNALWSYGVLDQSLQGYSSAPEGVRQPTMMPLDQDQLQTSSAGYPSSPEAAHSQPPYLVTRNNASRSHSTGNINLQHFSSWSDEQR</sequence>
<dbReference type="Proteomes" id="UP000714618">
    <property type="component" value="Unassembled WGS sequence"/>
</dbReference>
<evidence type="ECO:0000313" key="3">
    <source>
        <dbReference type="Proteomes" id="UP000714618"/>
    </source>
</evidence>
<dbReference type="EMBL" id="CAIJEO010000004">
    <property type="protein sequence ID" value="CAD0091064.1"/>
    <property type="molecule type" value="Genomic_DNA"/>
</dbReference>
<feature type="compositionally biased region" description="Polar residues" evidence="1">
    <location>
        <begin position="312"/>
        <end position="338"/>
    </location>
</feature>
<protein>
    <submittedName>
        <fullName evidence="2">Uncharacterized protein</fullName>
    </submittedName>
</protein>
<feature type="compositionally biased region" description="Polar residues" evidence="1">
    <location>
        <begin position="58"/>
        <end position="78"/>
    </location>
</feature>
<comment type="caution">
    <text evidence="2">The sequence shown here is derived from an EMBL/GenBank/DDBJ whole genome shotgun (WGS) entry which is preliminary data.</text>
</comment>
<feature type="region of interest" description="Disordered" evidence="1">
    <location>
        <begin position="288"/>
        <end position="338"/>
    </location>
</feature>
<dbReference type="AlphaFoldDB" id="A0A9N8JT32"/>
<dbReference type="OrthoDB" id="6077919at2759"/>
<accession>A0A9N8JT32</accession>
<organism evidence="2 3">
    <name type="scientific">Aureobasidium mustum</name>
    <dbReference type="NCBI Taxonomy" id="2773714"/>
    <lineage>
        <taxon>Eukaryota</taxon>
        <taxon>Fungi</taxon>
        <taxon>Dikarya</taxon>
        <taxon>Ascomycota</taxon>
        <taxon>Pezizomycotina</taxon>
        <taxon>Dothideomycetes</taxon>
        <taxon>Dothideomycetidae</taxon>
        <taxon>Dothideales</taxon>
        <taxon>Saccotheciaceae</taxon>
        <taxon>Aureobasidium</taxon>
    </lineage>
</organism>
<reference evidence="2" key="1">
    <citation type="submission" date="2020-06" db="EMBL/GenBank/DDBJ databases">
        <authorList>
            <person name="Onetto C."/>
        </authorList>
    </citation>
    <scope>NUCLEOTIDE SEQUENCE</scope>
</reference>
<feature type="compositionally biased region" description="Polar residues" evidence="1">
    <location>
        <begin position="128"/>
        <end position="146"/>
    </location>
</feature>
<feature type="non-terminal residue" evidence="2">
    <location>
        <position position="338"/>
    </location>
</feature>
<evidence type="ECO:0000256" key="1">
    <source>
        <dbReference type="SAM" id="MobiDB-lite"/>
    </source>
</evidence>
<keyword evidence="3" id="KW-1185">Reference proteome</keyword>
<feature type="compositionally biased region" description="Polar residues" evidence="1">
    <location>
        <begin position="88"/>
        <end position="104"/>
    </location>
</feature>
<evidence type="ECO:0000313" key="2">
    <source>
        <dbReference type="EMBL" id="CAD0091064.1"/>
    </source>
</evidence>